<dbReference type="SUPFAM" id="SSF57924">
    <property type="entry name" value="Inhibitor of apoptosis (IAP) repeat"/>
    <property type="match status" value="2"/>
</dbReference>
<sequence>MDQPINVTVIRPCDDYISSIDGLSYNTTWFPRANYLFDGNGTDVKTEIISKETRLVLPHKYRYAQDRLESFGNWPFKPSPKALSVAGFFYTGKADVIECFSCGLKLKDLAPELDVLNTHMIMGKGSRCRYKCAFLNGFCSSPKPEPVLDYARLDDRFKSFEKTWPRLQFVSRPDVTGQSLAKMGFYYTGIIDRVKCHSCELELDHWNERRGPVKEHYENARGRCRFVNERLTSISEKQRQKQRRSN</sequence>
<dbReference type="InterPro" id="IPR050784">
    <property type="entry name" value="IAP"/>
</dbReference>
<evidence type="ECO:0000313" key="1">
    <source>
        <dbReference type="EMBL" id="ADP36923.1"/>
    </source>
</evidence>
<dbReference type="Pfam" id="PF00653">
    <property type="entry name" value="BIR"/>
    <property type="match status" value="2"/>
</dbReference>
<dbReference type="PANTHER" id="PTHR10044">
    <property type="entry name" value="INHIBITOR OF APOPTOSIS"/>
    <property type="match status" value="1"/>
</dbReference>
<dbReference type="Gene3D" id="1.10.1170.10">
    <property type="entry name" value="Inhibitor Of Apoptosis Protein (2mihbC-IAP-1), Chain A"/>
    <property type="match status" value="2"/>
</dbReference>
<dbReference type="EMBL" id="HQ400680">
    <property type="protein sequence ID" value="ADP36923.1"/>
    <property type="molecule type" value="Genomic_DNA"/>
</dbReference>
<dbReference type="InterPro" id="IPR001370">
    <property type="entry name" value="BIR_rpt"/>
</dbReference>
<dbReference type="CDD" id="cd00022">
    <property type="entry name" value="BIR"/>
    <property type="match status" value="1"/>
</dbReference>
<proteinExistence type="predicted"/>
<accession>E3W5S4</accession>
<dbReference type="PANTHER" id="PTHR10044:SF139">
    <property type="entry name" value="DEATH-ASSOCIATED INHIBITOR OF APOPTOSIS 2"/>
    <property type="match status" value="1"/>
</dbReference>
<organism evidence="1">
    <name type="scientific">Abalone herpesvirus Victoria/AUS/2007</name>
    <dbReference type="NCBI Taxonomy" id="860344"/>
    <lineage>
        <taxon>Viruses</taxon>
        <taxon>Duplodnaviria</taxon>
        <taxon>Heunggongvirae</taxon>
        <taxon>Peploviricota</taxon>
        <taxon>Herviviricetes</taxon>
        <taxon>Herpesvirales</taxon>
        <taxon>Malacoherpesviridae</taxon>
        <taxon>Aurivirus</taxon>
        <taxon>Aurivirus haliotidmalaco1</taxon>
        <taxon>Haliotid herpesvirus 1</taxon>
    </lineage>
</organism>
<dbReference type="SMART" id="SM00238">
    <property type="entry name" value="BIR"/>
    <property type="match status" value="2"/>
</dbReference>
<dbReference type="GO" id="GO:0051726">
    <property type="term" value="P:regulation of cell cycle"/>
    <property type="evidence" value="ECO:0007669"/>
    <property type="project" value="TreeGrafter"/>
</dbReference>
<reference evidence="1" key="1">
    <citation type="submission" date="2010-10" db="EMBL/GenBank/DDBJ databases">
        <title>A neurotropic herpesvirus infecting the gastropod, abalone, shares ancestry with oyster herpesvirus and a herpesvirus associated with the amphioxus genome.</title>
        <authorList>
            <person name="Savin K.W."/>
            <person name="Cocks B.G."/>
            <person name="Wong F."/>
            <person name="Sawbridge T."/>
            <person name="Cogan N."/>
            <person name="Savage D."/>
            <person name="Warner S."/>
        </authorList>
    </citation>
    <scope>NUCLEOTIDE SEQUENCE</scope>
    <source>
        <strain evidence="1">Victoria</strain>
    </source>
</reference>
<name>E3W5S4_9VIRU</name>
<dbReference type="PROSITE" id="PS50143">
    <property type="entry name" value="BIR_REPEAT_2"/>
    <property type="match status" value="2"/>
</dbReference>
<protein>
    <submittedName>
        <fullName evidence="1">p077c</fullName>
    </submittedName>
</protein>